<evidence type="ECO:0000256" key="4">
    <source>
        <dbReference type="ARBA" id="ARBA00022448"/>
    </source>
</evidence>
<feature type="coiled-coil region" evidence="12">
    <location>
        <begin position="222"/>
        <end position="256"/>
    </location>
</feature>
<evidence type="ECO:0000256" key="7">
    <source>
        <dbReference type="ARBA" id="ARBA00022692"/>
    </source>
</evidence>
<dbReference type="PROSITE" id="PS50928">
    <property type="entry name" value="ABC_TM1"/>
    <property type="match status" value="1"/>
</dbReference>
<accession>A0A7C3WVT7</accession>
<gene>
    <name evidence="14" type="ORF">ENV35_04770</name>
</gene>
<protein>
    <recommendedName>
        <fullName evidence="10">Maltose/maltodextrin transport system permease protein MalG</fullName>
    </recommendedName>
</protein>
<keyword evidence="12" id="KW-0175">Coiled coil</keyword>
<dbReference type="AlphaFoldDB" id="A0A7C3WVT7"/>
<dbReference type="PANTHER" id="PTHR32243:SF50">
    <property type="entry name" value="MALTOSE_MALTODEXTRIN TRANSPORT SYSTEM PERMEASE PROTEIN MALG"/>
    <property type="match status" value="1"/>
</dbReference>
<name>A0A7C3WVT7_9BACT</name>
<evidence type="ECO:0000256" key="1">
    <source>
        <dbReference type="ARBA" id="ARBA00002264"/>
    </source>
</evidence>
<keyword evidence="6" id="KW-0762">Sugar transport</keyword>
<reference evidence="14" key="1">
    <citation type="journal article" date="2020" name="mSystems">
        <title>Genome- and Community-Level Interaction Insights into Carbon Utilization and Element Cycling Functions of Hydrothermarchaeota in Hydrothermal Sediment.</title>
        <authorList>
            <person name="Zhou Z."/>
            <person name="Liu Y."/>
            <person name="Xu W."/>
            <person name="Pan J."/>
            <person name="Luo Z.H."/>
            <person name="Li M."/>
        </authorList>
    </citation>
    <scope>NUCLEOTIDE SEQUENCE [LARGE SCALE GENOMIC DNA]</scope>
    <source>
        <strain evidence="14">SpSt-751</strain>
    </source>
</reference>
<comment type="similarity">
    <text evidence="3">Belongs to the binding-protein-dependent transport system permease family. MalFG subfamily.</text>
</comment>
<evidence type="ECO:0000259" key="13">
    <source>
        <dbReference type="PROSITE" id="PS50928"/>
    </source>
</evidence>
<dbReference type="GO" id="GO:0005886">
    <property type="term" value="C:plasma membrane"/>
    <property type="evidence" value="ECO:0007669"/>
    <property type="project" value="UniProtKB-SubCell"/>
</dbReference>
<evidence type="ECO:0000256" key="6">
    <source>
        <dbReference type="ARBA" id="ARBA00022597"/>
    </source>
</evidence>
<dbReference type="InterPro" id="IPR050901">
    <property type="entry name" value="BP-dep_ABC_trans_perm"/>
</dbReference>
<evidence type="ECO:0000256" key="2">
    <source>
        <dbReference type="ARBA" id="ARBA00004651"/>
    </source>
</evidence>
<evidence type="ECO:0000256" key="5">
    <source>
        <dbReference type="ARBA" id="ARBA00022475"/>
    </source>
</evidence>
<dbReference type="Gene3D" id="1.10.3720.10">
    <property type="entry name" value="MetI-like"/>
    <property type="match status" value="2"/>
</dbReference>
<evidence type="ECO:0000256" key="10">
    <source>
        <dbReference type="ARBA" id="ARBA00041109"/>
    </source>
</evidence>
<feature type="coiled-coil region" evidence="12">
    <location>
        <begin position="334"/>
        <end position="385"/>
    </location>
</feature>
<dbReference type="PANTHER" id="PTHR32243">
    <property type="entry name" value="MALTOSE TRANSPORT SYSTEM PERMEASE-RELATED"/>
    <property type="match status" value="1"/>
</dbReference>
<feature type="transmembrane region" description="Helical" evidence="11">
    <location>
        <begin position="716"/>
        <end position="739"/>
    </location>
</feature>
<keyword evidence="9 11" id="KW-0472">Membrane</keyword>
<dbReference type="InterPro" id="IPR035906">
    <property type="entry name" value="MetI-like_sf"/>
</dbReference>
<keyword evidence="5" id="KW-1003">Cell membrane</keyword>
<evidence type="ECO:0000256" key="12">
    <source>
        <dbReference type="SAM" id="Coils"/>
    </source>
</evidence>
<keyword evidence="7 11" id="KW-0812">Transmembrane</keyword>
<evidence type="ECO:0000313" key="14">
    <source>
        <dbReference type="EMBL" id="HGB31171.1"/>
    </source>
</evidence>
<feature type="transmembrane region" description="Helical" evidence="11">
    <location>
        <begin position="586"/>
        <end position="610"/>
    </location>
</feature>
<dbReference type="GO" id="GO:0015423">
    <property type="term" value="F:ABC-type maltose transporter activity"/>
    <property type="evidence" value="ECO:0007669"/>
    <property type="project" value="TreeGrafter"/>
</dbReference>
<feature type="transmembrane region" description="Helical" evidence="11">
    <location>
        <begin position="12"/>
        <end position="30"/>
    </location>
</feature>
<evidence type="ECO:0000256" key="9">
    <source>
        <dbReference type="ARBA" id="ARBA00023136"/>
    </source>
</evidence>
<feature type="transmembrane region" description="Helical" evidence="11">
    <location>
        <begin position="652"/>
        <end position="674"/>
    </location>
</feature>
<feature type="transmembrane region" description="Helical" evidence="11">
    <location>
        <begin position="763"/>
        <end position="784"/>
    </location>
</feature>
<feature type="coiled-coil region" evidence="12">
    <location>
        <begin position="86"/>
        <end position="149"/>
    </location>
</feature>
<comment type="subcellular location">
    <subcellularLocation>
        <location evidence="2 11">Cell membrane</location>
        <topology evidence="2 11">Multi-pass membrane protein</topology>
    </subcellularLocation>
</comment>
<feature type="transmembrane region" description="Helical" evidence="11">
    <location>
        <begin position="622"/>
        <end position="646"/>
    </location>
</feature>
<comment type="function">
    <text evidence="1">Part of the ABC transporter complex MalEFGK involved in maltose/maltodextrin import. Probably responsible for the translocation of the substrate across the membrane.</text>
</comment>
<evidence type="ECO:0000256" key="11">
    <source>
        <dbReference type="RuleBase" id="RU363032"/>
    </source>
</evidence>
<feature type="domain" description="ABC transmembrane type-1" evidence="13">
    <location>
        <begin position="587"/>
        <end position="784"/>
    </location>
</feature>
<keyword evidence="4 11" id="KW-0813">Transport</keyword>
<dbReference type="GO" id="GO:0042956">
    <property type="term" value="P:maltodextrin transmembrane transport"/>
    <property type="evidence" value="ECO:0007669"/>
    <property type="project" value="TreeGrafter"/>
</dbReference>
<dbReference type="EMBL" id="DTGA01000107">
    <property type="protein sequence ID" value="HGB31171.1"/>
    <property type="molecule type" value="Genomic_DNA"/>
</dbReference>
<dbReference type="SUPFAM" id="SSF161098">
    <property type="entry name" value="MetI-like"/>
    <property type="match status" value="1"/>
</dbReference>
<sequence>MIGKRNQIITHIILWILIPIILFPVVWVVTTSLRRDEAAFSTKLFSSRISTQNYKDLLIPEKNVPVLAQELQNLIIVTPPYDQWSKDKIEKEIQKDISNLKAYMKETKDRQRNASEAFYKINDYMESKNENLKHDIIAILEDLKDYLEKRLPKEESKNEYFKLAITTIIYKRDFDKETISIFKDDLEKLFGIKISSEKDIKKVSNLLKRYYEQKIGKNERKLRELNSVISLNQEKYDKLLKEYTFLQDKVLNINNKITNDILKEILTFDKELEKIVENNHLSYVNVAYIPSMNHKITEIKQIIENISKYPDLYEVKRALENVSIKLALVKRSDYKDIDNILDNLRGLLKELDKNVKILQEKNRKVAFLKQENEFLEIEKELTQGEVEKQGENIKPSTKYGQLKIFISDLEKEIKKIESAEDFNHFLELTYPLSDKFREFATSYIIDFGRDSLIVSVEQTADRLKWLNDFKIFYEKFKLFSTNLNLVTEKTNSLIYAVDNKWKEVFEKSFKGEKSYLPELDDLYNLVKTDFVNMVSSNLNIVSKKAGELMDNIPYGEIKGYLREIDNEVFRIDQIWKQKTKHYFLRWVRNSIIVSGVASIITTLICALAAYPFSRMRFWGRRYGILTLLLIQMFPSAVYMIAIYSLLNLLGKFIPFLGLDTLSGLTFVYLGNIAYNMFLIKGYYDTIPDSLEESAMIDGATRFQTFYKIILPLARPILTVVIILTFMNVFNEFIFARIILQDAQKYTYAIGLWTFSSGPYMTEWGLFTAAALLGMLPMTILFLSLQKYIVSGLTKGAVKG</sequence>
<dbReference type="Pfam" id="PF00528">
    <property type="entry name" value="BPD_transp_1"/>
    <property type="match status" value="1"/>
</dbReference>
<dbReference type="InterPro" id="IPR000515">
    <property type="entry name" value="MetI-like"/>
</dbReference>
<dbReference type="CDD" id="cd06261">
    <property type="entry name" value="TM_PBP2"/>
    <property type="match status" value="1"/>
</dbReference>
<evidence type="ECO:0000256" key="3">
    <source>
        <dbReference type="ARBA" id="ARBA00009047"/>
    </source>
</evidence>
<evidence type="ECO:0000256" key="8">
    <source>
        <dbReference type="ARBA" id="ARBA00022989"/>
    </source>
</evidence>
<comment type="caution">
    <text evidence="14">The sequence shown here is derived from an EMBL/GenBank/DDBJ whole genome shotgun (WGS) entry which is preliminary data.</text>
</comment>
<proteinExistence type="inferred from homology"/>
<organism evidence="14">
    <name type="scientific">Dictyoglomus turgidum</name>
    <dbReference type="NCBI Taxonomy" id="513050"/>
    <lineage>
        <taxon>Bacteria</taxon>
        <taxon>Pseudomonadati</taxon>
        <taxon>Dictyoglomota</taxon>
        <taxon>Dictyoglomia</taxon>
        <taxon>Dictyoglomales</taxon>
        <taxon>Dictyoglomaceae</taxon>
        <taxon>Dictyoglomus</taxon>
    </lineage>
</organism>
<keyword evidence="8 11" id="KW-1133">Transmembrane helix</keyword>